<accession>A0A0C3D6F2</accession>
<reference evidence="3 4" key="1">
    <citation type="submission" date="2014-04" db="EMBL/GenBank/DDBJ databases">
        <authorList>
            <consortium name="DOE Joint Genome Institute"/>
            <person name="Kuo A."/>
            <person name="Kohler A."/>
            <person name="Nagy L.G."/>
            <person name="Floudas D."/>
            <person name="Copeland A."/>
            <person name="Barry K.W."/>
            <person name="Cichocki N."/>
            <person name="Veneault-Fourrey C."/>
            <person name="LaButti K."/>
            <person name="Lindquist E.A."/>
            <person name="Lipzen A."/>
            <person name="Lundell T."/>
            <person name="Morin E."/>
            <person name="Murat C."/>
            <person name="Sun H."/>
            <person name="Tunlid A."/>
            <person name="Henrissat B."/>
            <person name="Grigoriev I.V."/>
            <person name="Hibbett D.S."/>
            <person name="Martin F."/>
            <person name="Nordberg H.P."/>
            <person name="Cantor M.N."/>
            <person name="Hua S.X."/>
        </authorList>
    </citation>
    <scope>NUCLEOTIDE SEQUENCE [LARGE SCALE GENOMIC DNA]</scope>
    <source>
        <strain evidence="3 4">Foug A</strain>
    </source>
</reference>
<keyword evidence="2" id="KW-1133">Transmembrane helix</keyword>
<dbReference type="EMBL" id="KN822118">
    <property type="protein sequence ID" value="KIM56355.1"/>
    <property type="molecule type" value="Genomic_DNA"/>
</dbReference>
<feature type="transmembrane region" description="Helical" evidence="2">
    <location>
        <begin position="197"/>
        <end position="216"/>
    </location>
</feature>
<sequence length="297" mass="32333">MPSLTLGLLRYLRQLFLSIVKRCSHVPVLRYLFVLWNAIASRCKTLKCGASNSHTIHPQTSSPKTCNPSEEKESCSEGVNQGTTVQHVAFRDPQETPVIPGQLYEATIAAMEDGDAYRAQIHGANPTMSSGTHKCKPPLIEGNILGKLPSLFNMLFLLDHPGFIQRSLAATQVGGRSTDIRKWDAFSRTYREDIANVNLLGTVLLAANVSFLAIQTVDNAGLSYLPQVFSYISLLAALASIVMGSAVRIPRLFVSLQSFFVSFSHSCSIVSTMAQLFNLSSLAYLGHLCRPASLATG</sequence>
<keyword evidence="2" id="KW-0472">Membrane</keyword>
<dbReference type="OrthoDB" id="2657661at2759"/>
<dbReference type="Proteomes" id="UP000053989">
    <property type="component" value="Unassembled WGS sequence"/>
</dbReference>
<evidence type="ECO:0000256" key="1">
    <source>
        <dbReference type="SAM" id="MobiDB-lite"/>
    </source>
</evidence>
<gene>
    <name evidence="3" type="ORF">SCLCIDRAFT_243919</name>
</gene>
<evidence type="ECO:0000313" key="4">
    <source>
        <dbReference type="Proteomes" id="UP000053989"/>
    </source>
</evidence>
<protein>
    <submittedName>
        <fullName evidence="3">Uncharacterized protein</fullName>
    </submittedName>
</protein>
<dbReference type="AlphaFoldDB" id="A0A0C3D6F2"/>
<reference evidence="4" key="2">
    <citation type="submission" date="2015-01" db="EMBL/GenBank/DDBJ databases">
        <title>Evolutionary Origins and Diversification of the Mycorrhizal Mutualists.</title>
        <authorList>
            <consortium name="DOE Joint Genome Institute"/>
            <consortium name="Mycorrhizal Genomics Consortium"/>
            <person name="Kohler A."/>
            <person name="Kuo A."/>
            <person name="Nagy L.G."/>
            <person name="Floudas D."/>
            <person name="Copeland A."/>
            <person name="Barry K.W."/>
            <person name="Cichocki N."/>
            <person name="Veneault-Fourrey C."/>
            <person name="LaButti K."/>
            <person name="Lindquist E.A."/>
            <person name="Lipzen A."/>
            <person name="Lundell T."/>
            <person name="Morin E."/>
            <person name="Murat C."/>
            <person name="Riley R."/>
            <person name="Ohm R."/>
            <person name="Sun H."/>
            <person name="Tunlid A."/>
            <person name="Henrissat B."/>
            <person name="Grigoriev I.V."/>
            <person name="Hibbett D.S."/>
            <person name="Martin F."/>
        </authorList>
    </citation>
    <scope>NUCLEOTIDE SEQUENCE [LARGE SCALE GENOMIC DNA]</scope>
    <source>
        <strain evidence="4">Foug A</strain>
    </source>
</reference>
<evidence type="ECO:0000313" key="3">
    <source>
        <dbReference type="EMBL" id="KIM56355.1"/>
    </source>
</evidence>
<keyword evidence="2" id="KW-0812">Transmembrane</keyword>
<feature type="region of interest" description="Disordered" evidence="1">
    <location>
        <begin position="54"/>
        <end position="75"/>
    </location>
</feature>
<evidence type="ECO:0000256" key="2">
    <source>
        <dbReference type="SAM" id="Phobius"/>
    </source>
</evidence>
<feature type="compositionally biased region" description="Polar residues" evidence="1">
    <location>
        <begin position="54"/>
        <end position="68"/>
    </location>
</feature>
<dbReference type="InParanoid" id="A0A0C3D6F2"/>
<keyword evidence="4" id="KW-1185">Reference proteome</keyword>
<organism evidence="3 4">
    <name type="scientific">Scleroderma citrinum Foug A</name>
    <dbReference type="NCBI Taxonomy" id="1036808"/>
    <lineage>
        <taxon>Eukaryota</taxon>
        <taxon>Fungi</taxon>
        <taxon>Dikarya</taxon>
        <taxon>Basidiomycota</taxon>
        <taxon>Agaricomycotina</taxon>
        <taxon>Agaricomycetes</taxon>
        <taxon>Agaricomycetidae</taxon>
        <taxon>Boletales</taxon>
        <taxon>Sclerodermatineae</taxon>
        <taxon>Sclerodermataceae</taxon>
        <taxon>Scleroderma</taxon>
    </lineage>
</organism>
<feature type="transmembrane region" description="Helical" evidence="2">
    <location>
        <begin position="228"/>
        <end position="247"/>
    </location>
</feature>
<name>A0A0C3D6F2_9AGAM</name>
<proteinExistence type="predicted"/>
<dbReference type="HOGENOM" id="CLU_1120680_0_0_1"/>